<dbReference type="PROSITE" id="PS00973">
    <property type="entry name" value="USP_2"/>
    <property type="match status" value="1"/>
</dbReference>
<organism evidence="2 3">
    <name type="scientific">Symbiodinium microadriaticum</name>
    <name type="common">Dinoflagellate</name>
    <name type="synonym">Zooxanthella microadriatica</name>
    <dbReference type="NCBI Taxonomy" id="2951"/>
    <lineage>
        <taxon>Eukaryota</taxon>
        <taxon>Sar</taxon>
        <taxon>Alveolata</taxon>
        <taxon>Dinophyceae</taxon>
        <taxon>Suessiales</taxon>
        <taxon>Symbiodiniaceae</taxon>
        <taxon>Symbiodinium</taxon>
    </lineage>
</organism>
<feature type="region of interest" description="Disordered" evidence="1">
    <location>
        <begin position="159"/>
        <end position="189"/>
    </location>
</feature>
<feature type="compositionally biased region" description="Low complexity" evidence="1">
    <location>
        <begin position="368"/>
        <end position="384"/>
    </location>
</feature>
<evidence type="ECO:0000256" key="1">
    <source>
        <dbReference type="SAM" id="MobiDB-lite"/>
    </source>
</evidence>
<dbReference type="InterPro" id="IPR018200">
    <property type="entry name" value="USP_CS"/>
</dbReference>
<dbReference type="EMBL" id="LSRX01000327">
    <property type="protein sequence ID" value="OLQ00459.1"/>
    <property type="molecule type" value="Genomic_DNA"/>
</dbReference>
<feature type="compositionally biased region" description="Basic and acidic residues" evidence="1">
    <location>
        <begin position="344"/>
        <end position="358"/>
    </location>
</feature>
<dbReference type="GO" id="GO:0004843">
    <property type="term" value="F:cysteine-type deubiquitinase activity"/>
    <property type="evidence" value="ECO:0007669"/>
    <property type="project" value="InterPro"/>
</dbReference>
<evidence type="ECO:0008006" key="4">
    <source>
        <dbReference type="Google" id="ProtNLM"/>
    </source>
</evidence>
<dbReference type="AlphaFoldDB" id="A0A1Q9DZ98"/>
<dbReference type="OrthoDB" id="424258at2759"/>
<name>A0A1Q9DZ98_SYMMI</name>
<evidence type="ECO:0000313" key="2">
    <source>
        <dbReference type="EMBL" id="OLQ00459.1"/>
    </source>
</evidence>
<feature type="compositionally biased region" description="Low complexity" evidence="1">
    <location>
        <begin position="407"/>
        <end position="419"/>
    </location>
</feature>
<gene>
    <name evidence="2" type="ORF">AK812_SmicGene16902</name>
</gene>
<sequence length="767" mass="85023">MAVEEQLQRTGCTSRQLAGRLSAFKRRCQGHDLEGLLVFTRPQLDNAAANNLQRDAEVVLNKYDEPVPENDYNWIYSDQVGGPEQPQRHQVEQTIQQLLLRSLRPQLRTGSAEVFIQRAVTAAGGCLYRDAIMLLWPLLSSEDRFAFQQWYQGRPAGFQVQPTSTSVADTLPEPASGSRDPDPRQHEAGSCFFPGARPAGALAAFGVDFLPFSGPACVAPILLGGQATSQNLSGNNCPVKDPLIWMQEVTVALAEPDPDSVCSMTEMAEELQEARKEFDLFGAYMKRPAALQQPLAEVPSQGSTTTGSGTPTQDHALNPDMEVDREKKHAAPSTGHQETPPKWAKGEAKGDKADHNIKEAFTGKGRAAETAPAPTLATNPQTAPKAAPSGATTANWAKQGTRNNPHQQGWRRQGGYQQWPARRRDREGGQDERSETREARELKELKEAVKAMGRLSLRMEDALGVIHLDMEYILFLQTEATGNEFAITQQLYDTAVEWNRMKQEQPTSLTNPMRKILLHNLFSALLMKLEALEEDQDLMAKARAKGLIEGSTYVYLQWDHSTRQHIKAAAQPLEYEEAVLSVKMTSESLGADIIPFSLVAQNRTQEVMDQGTLWPLTVTTPLIAMQPPDSQDTPTLNVPISLQKLIIQWRNQASRHAMLSEPNWLPVQVSRFDAQGRKVYAPVQVSAAVYIPSFVGDTLQTTPTRYQLAATIFHLGDSLLHGHYRTALYETGRIVSITDDNVRAQPASVADVNMVQQNSYIFILRKC</sequence>
<accession>A0A1Q9DZ98</accession>
<dbReference type="Proteomes" id="UP000186817">
    <property type="component" value="Unassembled WGS sequence"/>
</dbReference>
<feature type="compositionally biased region" description="Low complexity" evidence="1">
    <location>
        <begin position="299"/>
        <end position="313"/>
    </location>
</feature>
<dbReference type="InterPro" id="IPR038765">
    <property type="entry name" value="Papain-like_cys_pep_sf"/>
</dbReference>
<proteinExistence type="predicted"/>
<dbReference type="SUPFAM" id="SSF54001">
    <property type="entry name" value="Cysteine proteinases"/>
    <property type="match status" value="1"/>
</dbReference>
<feature type="compositionally biased region" description="Polar residues" evidence="1">
    <location>
        <begin position="390"/>
        <end position="406"/>
    </location>
</feature>
<feature type="region of interest" description="Disordered" evidence="1">
    <location>
        <begin position="294"/>
        <end position="439"/>
    </location>
</feature>
<dbReference type="Gene3D" id="3.90.70.10">
    <property type="entry name" value="Cysteine proteinases"/>
    <property type="match status" value="1"/>
</dbReference>
<keyword evidence="3" id="KW-1185">Reference proteome</keyword>
<reference evidence="2 3" key="1">
    <citation type="submission" date="2016-02" db="EMBL/GenBank/DDBJ databases">
        <title>Genome analysis of coral dinoflagellate symbionts highlights evolutionary adaptations to a symbiotic lifestyle.</title>
        <authorList>
            <person name="Aranda M."/>
            <person name="Li Y."/>
            <person name="Liew Y.J."/>
            <person name="Baumgarten S."/>
            <person name="Simakov O."/>
            <person name="Wilson M."/>
            <person name="Piel J."/>
            <person name="Ashoor H."/>
            <person name="Bougouffa S."/>
            <person name="Bajic V.B."/>
            <person name="Ryu T."/>
            <person name="Ravasi T."/>
            <person name="Bayer T."/>
            <person name="Micklem G."/>
            <person name="Kim H."/>
            <person name="Bhak J."/>
            <person name="Lajeunesse T.C."/>
            <person name="Voolstra C.R."/>
        </authorList>
    </citation>
    <scope>NUCLEOTIDE SEQUENCE [LARGE SCALE GENOMIC DNA]</scope>
    <source>
        <strain evidence="2 3">CCMP2467</strain>
    </source>
</reference>
<comment type="caution">
    <text evidence="2">The sequence shown here is derived from an EMBL/GenBank/DDBJ whole genome shotgun (WGS) entry which is preliminary data.</text>
</comment>
<feature type="compositionally biased region" description="Basic and acidic residues" evidence="1">
    <location>
        <begin position="422"/>
        <end position="439"/>
    </location>
</feature>
<evidence type="ECO:0000313" key="3">
    <source>
        <dbReference type="Proteomes" id="UP000186817"/>
    </source>
</evidence>
<protein>
    <recommendedName>
        <fullName evidence="4">USP domain-containing protein</fullName>
    </recommendedName>
</protein>